<feature type="region of interest" description="Disordered" evidence="3">
    <location>
        <begin position="1111"/>
        <end position="1132"/>
    </location>
</feature>
<feature type="coiled-coil region" evidence="2">
    <location>
        <begin position="1171"/>
        <end position="1198"/>
    </location>
</feature>
<feature type="compositionally biased region" description="Polar residues" evidence="3">
    <location>
        <begin position="1049"/>
        <end position="1066"/>
    </location>
</feature>
<evidence type="ECO:0000313" key="5">
    <source>
        <dbReference type="Proteomes" id="UP000813463"/>
    </source>
</evidence>
<accession>A0A9R0KBS3</accession>
<dbReference type="KEGG" id="soe:110804534"/>
<name>A0A9R0KBS3_SPIOL</name>
<dbReference type="GeneID" id="110804534"/>
<dbReference type="PANTHER" id="PTHR23172">
    <property type="entry name" value="AUXILIN/CYCLIN G-ASSOCIATED KINASE-RELATED"/>
    <property type="match status" value="1"/>
</dbReference>
<dbReference type="GO" id="GO:0005737">
    <property type="term" value="C:cytoplasm"/>
    <property type="evidence" value="ECO:0000318"/>
    <property type="project" value="GO_Central"/>
</dbReference>
<organism evidence="5 6">
    <name type="scientific">Spinacia oleracea</name>
    <name type="common">Spinach</name>
    <dbReference type="NCBI Taxonomy" id="3562"/>
    <lineage>
        <taxon>Eukaryota</taxon>
        <taxon>Viridiplantae</taxon>
        <taxon>Streptophyta</taxon>
        <taxon>Embryophyta</taxon>
        <taxon>Tracheophyta</taxon>
        <taxon>Spermatophyta</taxon>
        <taxon>Magnoliopsida</taxon>
        <taxon>eudicotyledons</taxon>
        <taxon>Gunneridae</taxon>
        <taxon>Pentapetalae</taxon>
        <taxon>Caryophyllales</taxon>
        <taxon>Chenopodiaceae</taxon>
        <taxon>Chenopodioideae</taxon>
        <taxon>Anserineae</taxon>
        <taxon>Spinacia</taxon>
    </lineage>
</organism>
<feature type="compositionally biased region" description="Basic and acidic residues" evidence="3">
    <location>
        <begin position="635"/>
        <end position="700"/>
    </location>
</feature>
<feature type="coiled-coil region" evidence="2">
    <location>
        <begin position="1238"/>
        <end position="1292"/>
    </location>
</feature>
<feature type="compositionally biased region" description="Polar residues" evidence="3">
    <location>
        <begin position="802"/>
        <end position="811"/>
    </location>
</feature>
<reference evidence="5" key="1">
    <citation type="journal article" date="2021" name="Nat. Commun.">
        <title>Genomic analyses provide insights into spinach domestication and the genetic basis of agronomic traits.</title>
        <authorList>
            <person name="Cai X."/>
            <person name="Sun X."/>
            <person name="Xu C."/>
            <person name="Sun H."/>
            <person name="Wang X."/>
            <person name="Ge C."/>
            <person name="Zhang Z."/>
            <person name="Wang Q."/>
            <person name="Fei Z."/>
            <person name="Jiao C."/>
            <person name="Wang Q."/>
        </authorList>
    </citation>
    <scope>NUCLEOTIDE SEQUENCE [LARGE SCALE GENOMIC DNA]</scope>
    <source>
        <strain evidence="5">cv. Varoflay</strain>
    </source>
</reference>
<dbReference type="GO" id="GO:0031982">
    <property type="term" value="C:vesicle"/>
    <property type="evidence" value="ECO:0000318"/>
    <property type="project" value="GO_Central"/>
</dbReference>
<feature type="compositionally biased region" description="Basic and acidic residues" evidence="3">
    <location>
        <begin position="387"/>
        <end position="405"/>
    </location>
</feature>
<feature type="compositionally biased region" description="Polar residues" evidence="3">
    <location>
        <begin position="513"/>
        <end position="535"/>
    </location>
</feature>
<dbReference type="GO" id="GO:0030276">
    <property type="term" value="F:clathrin binding"/>
    <property type="evidence" value="ECO:0000318"/>
    <property type="project" value="GO_Central"/>
</dbReference>
<keyword evidence="1 2" id="KW-0175">Coiled coil</keyword>
<dbReference type="CDD" id="cd06257">
    <property type="entry name" value="DnaJ"/>
    <property type="match status" value="1"/>
</dbReference>
<feature type="region of interest" description="Disordered" evidence="3">
    <location>
        <begin position="254"/>
        <end position="290"/>
    </location>
</feature>
<feature type="compositionally biased region" description="Basic and acidic residues" evidence="3">
    <location>
        <begin position="814"/>
        <end position="824"/>
    </location>
</feature>
<dbReference type="SUPFAM" id="SSF46565">
    <property type="entry name" value="Chaperone J-domain"/>
    <property type="match status" value="1"/>
</dbReference>
<feature type="compositionally biased region" description="Basic and acidic residues" evidence="3">
    <location>
        <begin position="833"/>
        <end position="855"/>
    </location>
</feature>
<dbReference type="Gene3D" id="1.10.287.110">
    <property type="entry name" value="DnaJ domain"/>
    <property type="match status" value="1"/>
</dbReference>
<dbReference type="PANTHER" id="PTHR23172:SF87">
    <property type="entry name" value="CHAPERONE DNAJ-DOMAIN SUPERFAMILY PROTEIN"/>
    <property type="match status" value="1"/>
</dbReference>
<protein>
    <submittedName>
        <fullName evidence="6 7">Auxilin-like protein 1 isoform X1</fullName>
    </submittedName>
</protein>
<feature type="region of interest" description="Disordered" evidence="3">
    <location>
        <begin position="145"/>
        <end position="192"/>
    </location>
</feature>
<feature type="compositionally biased region" description="Basic and acidic residues" evidence="3">
    <location>
        <begin position="426"/>
        <end position="446"/>
    </location>
</feature>
<dbReference type="FunFam" id="1.10.287.110:FF:000009">
    <property type="entry name" value="Auxilin-related protein 1"/>
    <property type="match status" value="1"/>
</dbReference>
<proteinExistence type="predicted"/>
<dbReference type="InterPro" id="IPR036869">
    <property type="entry name" value="J_dom_sf"/>
</dbReference>
<dbReference type="GO" id="GO:0072318">
    <property type="term" value="P:clathrin coat disassembly"/>
    <property type="evidence" value="ECO:0000318"/>
    <property type="project" value="GO_Central"/>
</dbReference>
<feature type="region of interest" description="Disordered" evidence="3">
    <location>
        <begin position="387"/>
        <end position="499"/>
    </location>
</feature>
<keyword evidence="5" id="KW-1185">Reference proteome</keyword>
<feature type="region of interest" description="Disordered" evidence="3">
    <location>
        <begin position="802"/>
        <end position="881"/>
    </location>
</feature>
<feature type="compositionally biased region" description="Basic and acidic residues" evidence="3">
    <location>
        <begin position="707"/>
        <end position="772"/>
    </location>
</feature>
<feature type="compositionally biased region" description="Basic and acidic residues" evidence="3">
    <location>
        <begin position="866"/>
        <end position="881"/>
    </location>
</feature>
<feature type="compositionally biased region" description="Polar residues" evidence="3">
    <location>
        <begin position="410"/>
        <end position="422"/>
    </location>
</feature>
<feature type="region of interest" description="Disordered" evidence="3">
    <location>
        <begin position="1"/>
        <end position="30"/>
    </location>
</feature>
<dbReference type="GO" id="GO:0072583">
    <property type="term" value="P:clathrin-dependent endocytosis"/>
    <property type="evidence" value="ECO:0000318"/>
    <property type="project" value="GO_Central"/>
</dbReference>
<feature type="region of interest" description="Disordered" evidence="3">
    <location>
        <begin position="587"/>
        <end position="773"/>
    </location>
</feature>
<evidence type="ECO:0000256" key="2">
    <source>
        <dbReference type="SAM" id="Coils"/>
    </source>
</evidence>
<dbReference type="Proteomes" id="UP000813463">
    <property type="component" value="Chromosome 3"/>
</dbReference>
<feature type="compositionally biased region" description="Basic and acidic residues" evidence="3">
    <location>
        <begin position="482"/>
        <end position="499"/>
    </location>
</feature>
<dbReference type="RefSeq" id="XP_056696955.1">
    <property type="nucleotide sequence ID" value="XM_056840977.1"/>
</dbReference>
<reference evidence="6" key="2">
    <citation type="submission" date="2025-04" db="UniProtKB">
        <authorList>
            <consortium name="RefSeq"/>
        </authorList>
    </citation>
    <scope>IDENTIFICATION</scope>
    <source>
        <tissue evidence="7">Leaf</tissue>
    </source>
</reference>
<feature type="region of interest" description="Disordered" evidence="3">
    <location>
        <begin position="307"/>
        <end position="350"/>
    </location>
</feature>
<evidence type="ECO:0000313" key="6">
    <source>
        <dbReference type="RefSeq" id="XP_021865825.1"/>
    </source>
</evidence>
<feature type="region of interest" description="Disordered" evidence="3">
    <location>
        <begin position="1049"/>
        <end position="1078"/>
    </location>
</feature>
<feature type="region of interest" description="Disordered" evidence="3">
    <location>
        <begin position="986"/>
        <end position="1011"/>
    </location>
</feature>
<evidence type="ECO:0000313" key="7">
    <source>
        <dbReference type="RefSeq" id="XP_056696955.1"/>
    </source>
</evidence>
<dbReference type="OrthoDB" id="1717591at2759"/>
<sequence>MERAYSHTRPPTFSSKKKPPPLSSSSSSSNFLNNGGFFTTTSYDDVFGGPPKFTSTSSSSTSTLAPRAEDYTEIFGAFRSSSSSSSRSSSSIPVLDLPAVPDDIHSAAAALFDYSEVFGGFNAVDFAVPFDQLFRPCDSSFCDGDGDGDASSDEAWTPVGTESLSDDSDPFALSENSQSCSSENYHQPSETKQFNVSYHKVNPGASTDMPNMTHIAQLNGVSGYTCVFDEATSLKETGTEMCSPVVDDTVLSTVSSSELPQKNTRKATSHASYDSTGLKSSNSDQRSGKACVGSISHVNSVFASVSDTNLRTEPSHLPQPSRPPPVLASNGDFSESSSSPMGSERCGLEANVDGSLPPFFDMEVNAMEVDASSSAAASAAAMKDAMEKAQVKLKAAKESRDRKDGVQYSGKLQSETDINGASNVHGAHDECLAGETRVHATSDRGPSKMKNSAKTRHAKNASQNSPDNMGVEQPTGSSGKPAETKQGKKISLTKDTDVTGEWKEARQYYEFVSSDTTRLAPQLPSRNGDTKTGTKQQADDDRDSDSAGEACITGESRRRLKATKAVSRQEYYEKMVKVAQEVHDSVICGHVEPDKKLKRRSQGNPRPPKSELIYEPGSNEISQAQKVEENPGEAIQKETEKRSTDMLEKEECKKESEACHSEQVDKNAKGTHESRLEESSEIKEEDMREAYEMDESDFRVQDPVSRVGHERKAEESVERLRTESIPEEASKTKRNKESREVSGKRSKESFKDVLIGDRIKTSHGSEEKDNTKDLQQMKAADKRLNKAYDDVSVRERLQRTCESQENITARNLQRKAEDETHLEQAVDGQGPEKSLEKCVGLEKWQKDKEAPEKTRSQGLYEGRNLISDHKNIEEGQKQDENIEKKLEKTTELEHMGYKSLQACDSENTWKINENSGDRKVQKGQYISHIKIELVDEDQGPRSIPDREPPTVDKHLKSSNVTNLYKTGVQLDMSCKPNMLQKKNDGSQEATALKGNGEIGTTSSDEKSKLEAEKTVDVLTDDRRVEPTASELGANDHVFEGRTMQASDSLDLTDNNTETDNVCTRNEQTPKEEKKKVTQLASNPNLVKGLNVGVGRKRNLLREDQVLFDHEEKVRSTPAEDINGFDEHSSKEEQEVEVVHTVPSEGKDSFQNVGQSIEKKGNRVEHSFSLEEKDEKKEIDLEEERLRTLEEERDRLREREKDRMAVEIAVREARDRAYADARDRAERAALERATDEARQRAMSEARERLEKACAEARERSLGDKSSSEARLRVERAAVERANAEARQRAIEKAMAERATFGARERMQRSVSEKYTSERDVIMRQSSFPTQNSERFEAANSEPAERCKARLERHRRTVERVAKALAEKNMRDLLSQREQAERTRFAETLDADIKRWSGGKEGNLRALLSTLQYILGPDSGWHPLPLTEVITAAAVKKAYRKATLCVHPDKLQQRGATVQQKYICEKVFDLLKEAWNRFNSEEK</sequence>
<dbReference type="InterPro" id="IPR001623">
    <property type="entry name" value="DnaJ_domain"/>
</dbReference>
<feature type="compositionally biased region" description="Polar residues" evidence="3">
    <location>
        <begin position="269"/>
        <end position="285"/>
    </location>
</feature>
<evidence type="ECO:0000259" key="4">
    <source>
        <dbReference type="PROSITE" id="PS50076"/>
    </source>
</evidence>
<feature type="region of interest" description="Disordered" evidence="3">
    <location>
        <begin position="511"/>
        <end position="566"/>
    </location>
</feature>
<evidence type="ECO:0000256" key="1">
    <source>
        <dbReference type="ARBA" id="ARBA00023054"/>
    </source>
</evidence>
<gene>
    <name evidence="6 7" type="primary">LOC110804534</name>
</gene>
<dbReference type="PROSITE" id="PS50076">
    <property type="entry name" value="DNAJ_2"/>
    <property type="match status" value="1"/>
</dbReference>
<evidence type="ECO:0000256" key="3">
    <source>
        <dbReference type="SAM" id="MobiDB-lite"/>
    </source>
</evidence>
<dbReference type="RefSeq" id="XP_021865825.1">
    <property type="nucleotide sequence ID" value="XM_022010133.1"/>
</dbReference>
<feature type="compositionally biased region" description="Polar residues" evidence="3">
    <location>
        <begin position="174"/>
        <end position="192"/>
    </location>
</feature>
<feature type="coiled-coil region" evidence="2">
    <location>
        <begin position="1342"/>
        <end position="1381"/>
    </location>
</feature>
<feature type="domain" description="J" evidence="4">
    <location>
        <begin position="1417"/>
        <end position="1481"/>
    </location>
</feature>